<dbReference type="SUPFAM" id="SSF53686">
    <property type="entry name" value="Tryptophan synthase beta subunit-like PLP-dependent enzymes"/>
    <property type="match status" value="1"/>
</dbReference>
<accession>A0AAN8VFV4</accession>
<dbReference type="AlphaFoldDB" id="A0AAN8VFV4"/>
<dbReference type="PANTHER" id="PTHR43780">
    <property type="entry name" value="1-AMINOCYCLOPROPANE-1-CARBOXYLATE DEAMINASE-RELATED"/>
    <property type="match status" value="1"/>
</dbReference>
<evidence type="ECO:0000256" key="1">
    <source>
        <dbReference type="ARBA" id="ARBA00001933"/>
    </source>
</evidence>
<dbReference type="GO" id="GO:0019148">
    <property type="term" value="F:D-cysteine desulfhydrase activity"/>
    <property type="evidence" value="ECO:0007669"/>
    <property type="project" value="TreeGrafter"/>
</dbReference>
<dbReference type="Gene3D" id="3.40.50.1100">
    <property type="match status" value="1"/>
</dbReference>
<organism evidence="4 5">
    <name type="scientific">Dillenia turbinata</name>
    <dbReference type="NCBI Taxonomy" id="194707"/>
    <lineage>
        <taxon>Eukaryota</taxon>
        <taxon>Viridiplantae</taxon>
        <taxon>Streptophyta</taxon>
        <taxon>Embryophyta</taxon>
        <taxon>Tracheophyta</taxon>
        <taxon>Spermatophyta</taxon>
        <taxon>Magnoliopsida</taxon>
        <taxon>eudicotyledons</taxon>
        <taxon>Gunneridae</taxon>
        <taxon>Pentapetalae</taxon>
        <taxon>Dilleniales</taxon>
        <taxon>Dilleniaceae</taxon>
        <taxon>Dillenia</taxon>
    </lineage>
</organism>
<name>A0AAN8VFV4_9MAGN</name>
<dbReference type="InterPro" id="IPR027278">
    <property type="entry name" value="ACCD_DCysDesulf"/>
</dbReference>
<dbReference type="EMBL" id="JBAMMX010000011">
    <property type="protein sequence ID" value="KAK6930919.1"/>
    <property type="molecule type" value="Genomic_DNA"/>
</dbReference>
<feature type="non-terminal residue" evidence="4">
    <location>
        <position position="230"/>
    </location>
</feature>
<dbReference type="PANTHER" id="PTHR43780:SF7">
    <property type="entry name" value="D-CYSTEINE DESULFHYDRASE 2, MITOCHONDRIAL"/>
    <property type="match status" value="1"/>
</dbReference>
<evidence type="ECO:0000256" key="3">
    <source>
        <dbReference type="ARBA" id="ARBA00022898"/>
    </source>
</evidence>
<comment type="caution">
    <text evidence="4">The sequence shown here is derived from an EMBL/GenBank/DDBJ whole genome shotgun (WGS) entry which is preliminary data.</text>
</comment>
<comment type="cofactor">
    <cofactor evidence="1">
        <name>pyridoxal 5'-phosphate</name>
        <dbReference type="ChEBI" id="CHEBI:597326"/>
    </cofactor>
</comment>
<comment type="similarity">
    <text evidence="2">Belongs to the ACC deaminase/D-cysteine desulfhydrase family.</text>
</comment>
<protein>
    <submittedName>
        <fullName evidence="4">Uncharacterized protein</fullName>
    </submittedName>
</protein>
<evidence type="ECO:0000313" key="4">
    <source>
        <dbReference type="EMBL" id="KAK6930919.1"/>
    </source>
</evidence>
<evidence type="ECO:0000256" key="2">
    <source>
        <dbReference type="ARBA" id="ARBA00008639"/>
    </source>
</evidence>
<dbReference type="InterPro" id="IPR036052">
    <property type="entry name" value="TrpB-like_PALP_sf"/>
</dbReference>
<keyword evidence="3" id="KW-0663">Pyridoxal phosphate</keyword>
<gene>
    <name evidence="4" type="ORF">RJ641_002712</name>
</gene>
<proteinExistence type="inferred from homology"/>
<reference evidence="4 5" key="1">
    <citation type="submission" date="2023-12" db="EMBL/GenBank/DDBJ databases">
        <title>A high-quality genome assembly for Dillenia turbinata (Dilleniales).</title>
        <authorList>
            <person name="Chanderbali A."/>
        </authorList>
    </citation>
    <scope>NUCLEOTIDE SEQUENCE [LARGE SCALE GENOMIC DNA]</scope>
    <source>
        <strain evidence="4">LSX21</strain>
        <tissue evidence="4">Leaf</tissue>
    </source>
</reference>
<sequence>MEMTTYVNSKRSQRKLGAGDGIRLLGKSTSLLSARIPQKYFAPTVPWVQHPPLVFLRYVTHCAALVPDPFTWKRIPLKIAVDCGTGTTTVGLVLGAMCLGLPWETIAVMLSGSVDGYKMQERRLINEIIKCSSCLLIDQVLNRVECGVVQWVERNIPREFGNVLKGEVEWIRCTLATLEFVTLIAKNEDKGGVKVVMLHTWHIRHVWIGSKVQGFFPWTRSIISTIIELK</sequence>
<keyword evidence="5" id="KW-1185">Reference proteome</keyword>
<evidence type="ECO:0000313" key="5">
    <source>
        <dbReference type="Proteomes" id="UP001370490"/>
    </source>
</evidence>
<dbReference type="Proteomes" id="UP001370490">
    <property type="component" value="Unassembled WGS sequence"/>
</dbReference>